<keyword evidence="2" id="KW-1185">Reference proteome</keyword>
<name>A0A518AHF8_9BACT</name>
<dbReference type="EMBL" id="CP036278">
    <property type="protein sequence ID" value="QDU54159.1"/>
    <property type="molecule type" value="Genomic_DNA"/>
</dbReference>
<organism evidence="1 2">
    <name type="scientific">Aeoliella mucimassa</name>
    <dbReference type="NCBI Taxonomy" id="2527972"/>
    <lineage>
        <taxon>Bacteria</taxon>
        <taxon>Pseudomonadati</taxon>
        <taxon>Planctomycetota</taxon>
        <taxon>Planctomycetia</taxon>
        <taxon>Pirellulales</taxon>
        <taxon>Lacipirellulaceae</taxon>
        <taxon>Aeoliella</taxon>
    </lineage>
</organism>
<dbReference type="Proteomes" id="UP000315750">
    <property type="component" value="Chromosome"/>
</dbReference>
<evidence type="ECO:0000313" key="1">
    <source>
        <dbReference type="EMBL" id="QDU54159.1"/>
    </source>
</evidence>
<dbReference type="OrthoDB" id="2819873at2"/>
<dbReference type="RefSeq" id="WP_145245176.1">
    <property type="nucleotide sequence ID" value="NZ_CP036278.1"/>
</dbReference>
<dbReference type="AlphaFoldDB" id="A0A518AHF8"/>
<reference evidence="1 2" key="1">
    <citation type="submission" date="2019-02" db="EMBL/GenBank/DDBJ databases">
        <title>Deep-cultivation of Planctomycetes and their phenomic and genomic characterization uncovers novel biology.</title>
        <authorList>
            <person name="Wiegand S."/>
            <person name="Jogler M."/>
            <person name="Boedeker C."/>
            <person name="Pinto D."/>
            <person name="Vollmers J."/>
            <person name="Rivas-Marin E."/>
            <person name="Kohn T."/>
            <person name="Peeters S.H."/>
            <person name="Heuer A."/>
            <person name="Rast P."/>
            <person name="Oberbeckmann S."/>
            <person name="Bunk B."/>
            <person name="Jeske O."/>
            <person name="Meyerdierks A."/>
            <person name="Storesund J.E."/>
            <person name="Kallscheuer N."/>
            <person name="Luecker S."/>
            <person name="Lage O.M."/>
            <person name="Pohl T."/>
            <person name="Merkel B.J."/>
            <person name="Hornburger P."/>
            <person name="Mueller R.-W."/>
            <person name="Bruemmer F."/>
            <person name="Labrenz M."/>
            <person name="Spormann A.M."/>
            <person name="Op den Camp H."/>
            <person name="Overmann J."/>
            <person name="Amann R."/>
            <person name="Jetten M.S.M."/>
            <person name="Mascher T."/>
            <person name="Medema M.H."/>
            <person name="Devos D.P."/>
            <person name="Kaster A.-K."/>
            <person name="Ovreas L."/>
            <person name="Rohde M."/>
            <person name="Galperin M.Y."/>
            <person name="Jogler C."/>
        </authorList>
    </citation>
    <scope>NUCLEOTIDE SEQUENCE [LARGE SCALE GENOMIC DNA]</scope>
    <source>
        <strain evidence="1 2">Pan181</strain>
    </source>
</reference>
<evidence type="ECO:0000313" key="2">
    <source>
        <dbReference type="Proteomes" id="UP000315750"/>
    </source>
</evidence>
<sequence length="233" mass="26711">MLDKSAYPLQAWGNGHEPLPKRFYLPAKPDHIDSRWCCWVNLEEVLPLHLAAEAHWQGMDESRACTSDYLERASEEIGGLCGGWLDHEESHLLRQYLGEPPLPCLPIYFIALERDGTYSEPLYIGITSSSCRFANGHKAALWLHDDKYAGYRKVLFRAAVWFHDGTQYLPLEWMLPHALAAEMLESIESQLIYDYQPVMNERKRANDCATKPIDIHLQSYAGSDFIATRFLVP</sequence>
<proteinExistence type="predicted"/>
<accession>A0A518AHF8</accession>
<gene>
    <name evidence="1" type="ORF">Pan181_03390</name>
</gene>
<dbReference type="KEGG" id="amuc:Pan181_03390"/>
<protein>
    <submittedName>
        <fullName evidence="1">Uncharacterized protein</fullName>
    </submittedName>
</protein>